<accession>A0A392W925</accession>
<evidence type="ECO:0000313" key="2">
    <source>
        <dbReference type="Proteomes" id="UP000265520"/>
    </source>
</evidence>
<proteinExistence type="predicted"/>
<feature type="non-terminal residue" evidence="1">
    <location>
        <position position="1"/>
    </location>
</feature>
<evidence type="ECO:0000313" key="1">
    <source>
        <dbReference type="EMBL" id="MCI96279.1"/>
    </source>
</evidence>
<comment type="caution">
    <text evidence="1">The sequence shown here is derived from an EMBL/GenBank/DDBJ whole genome shotgun (WGS) entry which is preliminary data.</text>
</comment>
<dbReference type="Proteomes" id="UP000265520">
    <property type="component" value="Unassembled WGS sequence"/>
</dbReference>
<name>A0A392W925_9FABA</name>
<keyword evidence="2" id="KW-1185">Reference proteome</keyword>
<protein>
    <submittedName>
        <fullName evidence="1">Uncharacterized protein</fullName>
    </submittedName>
</protein>
<dbReference type="AlphaFoldDB" id="A0A392W925"/>
<reference evidence="1 2" key="1">
    <citation type="journal article" date="2018" name="Front. Plant Sci.">
        <title>Red Clover (Trifolium pratense) and Zigzag Clover (T. medium) - A Picture of Genomic Similarities and Differences.</title>
        <authorList>
            <person name="Dluhosova J."/>
            <person name="Istvanek J."/>
            <person name="Nedelnik J."/>
            <person name="Repkova J."/>
        </authorList>
    </citation>
    <scope>NUCLEOTIDE SEQUENCE [LARGE SCALE GENOMIC DNA]</scope>
    <source>
        <strain evidence="2">cv. 10/8</strain>
        <tissue evidence="1">Leaf</tissue>
    </source>
</reference>
<sequence>ACSPSENYSELWSLSVAQARNIQVPARVLSLSLAQRA</sequence>
<dbReference type="EMBL" id="LXQA011410458">
    <property type="protein sequence ID" value="MCI96279.1"/>
    <property type="molecule type" value="Genomic_DNA"/>
</dbReference>
<organism evidence="1 2">
    <name type="scientific">Trifolium medium</name>
    <dbReference type="NCBI Taxonomy" id="97028"/>
    <lineage>
        <taxon>Eukaryota</taxon>
        <taxon>Viridiplantae</taxon>
        <taxon>Streptophyta</taxon>
        <taxon>Embryophyta</taxon>
        <taxon>Tracheophyta</taxon>
        <taxon>Spermatophyta</taxon>
        <taxon>Magnoliopsida</taxon>
        <taxon>eudicotyledons</taxon>
        <taxon>Gunneridae</taxon>
        <taxon>Pentapetalae</taxon>
        <taxon>rosids</taxon>
        <taxon>fabids</taxon>
        <taxon>Fabales</taxon>
        <taxon>Fabaceae</taxon>
        <taxon>Papilionoideae</taxon>
        <taxon>50 kb inversion clade</taxon>
        <taxon>NPAAA clade</taxon>
        <taxon>Hologalegina</taxon>
        <taxon>IRL clade</taxon>
        <taxon>Trifolieae</taxon>
        <taxon>Trifolium</taxon>
    </lineage>
</organism>